<gene>
    <name evidence="5" type="ORF">DGAL_LOCUS9149</name>
</gene>
<dbReference type="Gene3D" id="3.90.1150.10">
    <property type="entry name" value="Aspartate Aminotransferase, domain 1"/>
    <property type="match status" value="1"/>
</dbReference>
<dbReference type="InterPro" id="IPR005814">
    <property type="entry name" value="Aminotrans_3"/>
</dbReference>
<comment type="caution">
    <text evidence="5">The sequence shown here is derived from an EMBL/GenBank/DDBJ whole genome shotgun (WGS) entry which is preliminary data.</text>
</comment>
<feature type="region of interest" description="Disordered" evidence="4">
    <location>
        <begin position="452"/>
        <end position="474"/>
    </location>
</feature>
<dbReference type="OrthoDB" id="10261433at2759"/>
<dbReference type="InterPro" id="IPR015424">
    <property type="entry name" value="PyrdxlP-dep_Trfase"/>
</dbReference>
<dbReference type="PANTHER" id="PTHR45688">
    <property type="match status" value="1"/>
</dbReference>
<accession>A0A8J2WIU6</accession>
<evidence type="ECO:0000256" key="4">
    <source>
        <dbReference type="SAM" id="MobiDB-lite"/>
    </source>
</evidence>
<protein>
    <submittedName>
        <fullName evidence="5">Uncharacterized protein</fullName>
    </submittedName>
</protein>
<dbReference type="InterPro" id="IPR015422">
    <property type="entry name" value="PyrdxlP-dep_Trfase_small"/>
</dbReference>
<proteinExistence type="inferred from homology"/>
<evidence type="ECO:0000256" key="3">
    <source>
        <dbReference type="RuleBase" id="RU003560"/>
    </source>
</evidence>
<dbReference type="InterPro" id="IPR015421">
    <property type="entry name" value="PyrdxlP-dep_Trfase_major"/>
</dbReference>
<name>A0A8J2WIU6_9CRUS</name>
<dbReference type="PANTHER" id="PTHR45688:SF13">
    <property type="entry name" value="ALANINE--GLYOXYLATE AMINOTRANSFERASE 2-LIKE"/>
    <property type="match status" value="1"/>
</dbReference>
<dbReference type="CDD" id="cd00610">
    <property type="entry name" value="OAT_like"/>
    <property type="match status" value="1"/>
</dbReference>
<dbReference type="GO" id="GO:0030170">
    <property type="term" value="F:pyridoxal phosphate binding"/>
    <property type="evidence" value="ECO:0007669"/>
    <property type="project" value="InterPro"/>
</dbReference>
<evidence type="ECO:0000313" key="5">
    <source>
        <dbReference type="EMBL" id="CAH0106001.1"/>
    </source>
</evidence>
<evidence type="ECO:0000256" key="1">
    <source>
        <dbReference type="ARBA" id="ARBA00008954"/>
    </source>
</evidence>
<dbReference type="SUPFAM" id="SSF53383">
    <property type="entry name" value="PLP-dependent transferases"/>
    <property type="match status" value="1"/>
</dbReference>
<comment type="similarity">
    <text evidence="1 3">Belongs to the class-III pyridoxal-phosphate-dependent aminotransferase family.</text>
</comment>
<reference evidence="5" key="1">
    <citation type="submission" date="2021-11" db="EMBL/GenBank/DDBJ databases">
        <authorList>
            <person name="Schell T."/>
        </authorList>
    </citation>
    <scope>NUCLEOTIDE SEQUENCE</scope>
    <source>
        <strain evidence="5">M5</strain>
    </source>
</reference>
<dbReference type="Proteomes" id="UP000789390">
    <property type="component" value="Unassembled WGS sequence"/>
</dbReference>
<dbReference type="EMBL" id="CAKKLH010000212">
    <property type="protein sequence ID" value="CAH0106001.1"/>
    <property type="molecule type" value="Genomic_DNA"/>
</dbReference>
<dbReference type="PIRSF" id="PIRSF000521">
    <property type="entry name" value="Transaminase_4ab_Lys_Orn"/>
    <property type="match status" value="1"/>
</dbReference>
<keyword evidence="6" id="KW-1185">Reference proteome</keyword>
<sequence>MLQSRHQFSPPSDNWCQVHFADSEVKVARASKQYIYDDLGNEYLDCVSSSAHVGHCHPHVVAASQTQMQKLWTTQGFLNDTYSLYMKKLMDVLPETLSVVYLVNSGSEANDLALRLGRLHSKREDVAIFESSYHGNISSLVDISSKSFKRLPQGKKDFVHVIPLPKCERIEDNIPENEQANQEKFCEDAKKVIEQAKKNGRPIGVLMSEIVISAAGLVVPPLGYYKALYHMIRDQGGICIADEVQTSLGRIGGEFWAFQGYGVVPDILTFGKSIGNGFPIAAVVTSRDIANSLPEYMNTYGGNPLACAIGKAVLEVMDNEKLMFSAKMVGKALLEGLRGLMKKHPSIGDVRGMGLCVGVEIVCGRPDMKPATNLANRILYLLKEEKVIVATQGEERNVIAMTPPLCFTLDNARRVVDAFDKAFTKANTNEESEPVRSNTSVLGLDNIPLNVMGGGEEIDPSSPAKKKRNIEDMD</sequence>
<keyword evidence="2 3" id="KW-0663">Pyridoxal phosphate</keyword>
<dbReference type="GO" id="GO:0008483">
    <property type="term" value="F:transaminase activity"/>
    <property type="evidence" value="ECO:0007669"/>
    <property type="project" value="InterPro"/>
</dbReference>
<dbReference type="Pfam" id="PF00202">
    <property type="entry name" value="Aminotran_3"/>
    <property type="match status" value="1"/>
</dbReference>
<organism evidence="5 6">
    <name type="scientific">Daphnia galeata</name>
    <dbReference type="NCBI Taxonomy" id="27404"/>
    <lineage>
        <taxon>Eukaryota</taxon>
        <taxon>Metazoa</taxon>
        <taxon>Ecdysozoa</taxon>
        <taxon>Arthropoda</taxon>
        <taxon>Crustacea</taxon>
        <taxon>Branchiopoda</taxon>
        <taxon>Diplostraca</taxon>
        <taxon>Cladocera</taxon>
        <taxon>Anomopoda</taxon>
        <taxon>Daphniidae</taxon>
        <taxon>Daphnia</taxon>
    </lineage>
</organism>
<dbReference type="Gene3D" id="3.40.640.10">
    <property type="entry name" value="Type I PLP-dependent aspartate aminotransferase-like (Major domain)"/>
    <property type="match status" value="1"/>
</dbReference>
<evidence type="ECO:0000256" key="2">
    <source>
        <dbReference type="ARBA" id="ARBA00022898"/>
    </source>
</evidence>
<evidence type="ECO:0000313" key="6">
    <source>
        <dbReference type="Proteomes" id="UP000789390"/>
    </source>
</evidence>
<dbReference type="GO" id="GO:0005739">
    <property type="term" value="C:mitochondrion"/>
    <property type="evidence" value="ECO:0007669"/>
    <property type="project" value="TreeGrafter"/>
</dbReference>
<dbReference type="AlphaFoldDB" id="A0A8J2WIU6"/>